<gene>
    <name evidence="3" type="ORF">OW729_13535</name>
</gene>
<dbReference type="EMBL" id="JAPQFJ010000014">
    <property type="protein sequence ID" value="MCY6959637.1"/>
    <property type="molecule type" value="Genomic_DNA"/>
</dbReference>
<keyword evidence="2" id="KW-0175">Coiled coil</keyword>
<reference evidence="3" key="1">
    <citation type="submission" date="2022-12" db="EMBL/GenBank/DDBJ databases">
        <title>Clostridium sp. nov., isolated from industrial wastewater.</title>
        <authorList>
            <person name="Jiayan W."/>
        </authorList>
    </citation>
    <scope>NUCLEOTIDE SEQUENCE</scope>
    <source>
        <strain evidence="3">ZC22-4</strain>
    </source>
</reference>
<evidence type="ECO:0000313" key="4">
    <source>
        <dbReference type="Proteomes" id="UP001144612"/>
    </source>
</evidence>
<dbReference type="InterPro" id="IPR010273">
    <property type="entry name" value="DUF881"/>
</dbReference>
<comment type="caution">
    <text evidence="3">The sequence shown here is derived from an EMBL/GenBank/DDBJ whole genome shotgun (WGS) entry which is preliminary data.</text>
</comment>
<evidence type="ECO:0000313" key="3">
    <source>
        <dbReference type="EMBL" id="MCY6959637.1"/>
    </source>
</evidence>
<organism evidence="3 4">
    <name type="scientific">Clostridium brassicae</name>
    <dbReference type="NCBI Taxonomy" id="2999072"/>
    <lineage>
        <taxon>Bacteria</taxon>
        <taxon>Bacillati</taxon>
        <taxon>Bacillota</taxon>
        <taxon>Clostridia</taxon>
        <taxon>Eubacteriales</taxon>
        <taxon>Clostridiaceae</taxon>
        <taxon>Clostridium</taxon>
    </lineage>
</organism>
<accession>A0ABT4DBF1</accession>
<name>A0ABT4DBF1_9CLOT</name>
<dbReference type="PANTHER" id="PTHR37313">
    <property type="entry name" value="UPF0749 PROTEIN RV1825"/>
    <property type="match status" value="1"/>
</dbReference>
<comment type="similarity">
    <text evidence="1">Belongs to the UPF0749 family.</text>
</comment>
<dbReference type="Pfam" id="PF05949">
    <property type="entry name" value="DUF881"/>
    <property type="match status" value="1"/>
</dbReference>
<evidence type="ECO:0000256" key="1">
    <source>
        <dbReference type="ARBA" id="ARBA00009108"/>
    </source>
</evidence>
<dbReference type="PANTHER" id="PTHR37313:SF2">
    <property type="entry name" value="UPF0749 PROTEIN YLXX"/>
    <property type="match status" value="1"/>
</dbReference>
<protein>
    <submittedName>
        <fullName evidence="3">DUF881 domain-containing protein</fullName>
    </submittedName>
</protein>
<feature type="coiled-coil region" evidence="2">
    <location>
        <begin position="41"/>
        <end position="75"/>
    </location>
</feature>
<dbReference type="Proteomes" id="UP001144612">
    <property type="component" value="Unassembled WGS sequence"/>
</dbReference>
<proteinExistence type="inferred from homology"/>
<dbReference type="Gene3D" id="3.30.70.1880">
    <property type="entry name" value="Protein of unknown function DUF881"/>
    <property type="match status" value="1"/>
</dbReference>
<sequence>MKKIGSKLAVGAVCILLGFTITYQLKAISRQQKTITKDTNVAQITLETEQLKKQKESMQKKIDELQSQVKNYENAASSNDTMTKEIVKKLENSRILTGSVDVQGEGVVIYITPQSALFNTKVESPAIVDSDLLKIINELNASDAEAISVNDIRINARTAIRNASNYITVNEERISPYKRITIKAIGNKAKLKAGLEFPGAIDSGFQGCDIKYEFKDDIQIPKYNKSVQFEYAKPIKKD</sequence>
<keyword evidence="4" id="KW-1185">Reference proteome</keyword>
<evidence type="ECO:0000256" key="2">
    <source>
        <dbReference type="SAM" id="Coils"/>
    </source>
</evidence>
<dbReference type="RefSeq" id="WP_268062066.1">
    <property type="nucleotide sequence ID" value="NZ_JAPQFJ010000014.1"/>
</dbReference>